<protein>
    <submittedName>
        <fullName evidence="10">Transcription factor CYCLOIDEA</fullName>
    </submittedName>
</protein>
<accession>A0A2G2WPQ8</accession>
<dbReference type="EMBL" id="MLFT02000005">
    <property type="protein sequence ID" value="PHT47202.1"/>
    <property type="molecule type" value="Genomic_DNA"/>
</dbReference>
<dbReference type="GO" id="GO:0005634">
    <property type="term" value="C:nucleus"/>
    <property type="evidence" value="ECO:0007669"/>
    <property type="project" value="UniProtKB-SubCell"/>
</dbReference>
<dbReference type="InterPro" id="IPR017888">
    <property type="entry name" value="CYC/TB1_R_domain"/>
</dbReference>
<dbReference type="PANTHER" id="PTHR31072">
    <property type="entry name" value="TRANSCRIPTION FACTOR TCP4-RELATED"/>
    <property type="match status" value="1"/>
</dbReference>
<evidence type="ECO:0000256" key="2">
    <source>
        <dbReference type="ARBA" id="ARBA00022473"/>
    </source>
</evidence>
<keyword evidence="5" id="KW-0804">Transcription</keyword>
<dbReference type="Proteomes" id="UP000224567">
    <property type="component" value="Unassembled WGS sequence"/>
</dbReference>
<evidence type="ECO:0000256" key="3">
    <source>
        <dbReference type="ARBA" id="ARBA00023015"/>
    </source>
</evidence>
<evidence type="ECO:0000256" key="5">
    <source>
        <dbReference type="ARBA" id="ARBA00023163"/>
    </source>
</evidence>
<evidence type="ECO:0000256" key="4">
    <source>
        <dbReference type="ARBA" id="ARBA00023125"/>
    </source>
</evidence>
<gene>
    <name evidence="10" type="ORF">CQW23_11410</name>
</gene>
<dbReference type="GO" id="GO:0043565">
    <property type="term" value="F:sequence-specific DNA binding"/>
    <property type="evidence" value="ECO:0007669"/>
    <property type="project" value="TreeGrafter"/>
</dbReference>
<dbReference type="GO" id="GO:2000032">
    <property type="term" value="P:regulation of secondary shoot formation"/>
    <property type="evidence" value="ECO:0007669"/>
    <property type="project" value="TreeGrafter"/>
</dbReference>
<organism evidence="10 11">
    <name type="scientific">Capsicum baccatum</name>
    <name type="common">Peruvian pepper</name>
    <dbReference type="NCBI Taxonomy" id="33114"/>
    <lineage>
        <taxon>Eukaryota</taxon>
        <taxon>Viridiplantae</taxon>
        <taxon>Streptophyta</taxon>
        <taxon>Embryophyta</taxon>
        <taxon>Tracheophyta</taxon>
        <taxon>Spermatophyta</taxon>
        <taxon>Magnoliopsida</taxon>
        <taxon>eudicotyledons</taxon>
        <taxon>Gunneridae</taxon>
        <taxon>Pentapetalae</taxon>
        <taxon>asterids</taxon>
        <taxon>lamiids</taxon>
        <taxon>Solanales</taxon>
        <taxon>Solanaceae</taxon>
        <taxon>Solanoideae</taxon>
        <taxon>Capsiceae</taxon>
        <taxon>Capsicum</taxon>
    </lineage>
</organism>
<comment type="subcellular location">
    <subcellularLocation>
        <location evidence="1">Nucleus</location>
    </subcellularLocation>
</comment>
<keyword evidence="11" id="KW-1185">Reference proteome</keyword>
<dbReference type="PANTHER" id="PTHR31072:SF188">
    <property type="entry name" value="TRANSCRIPTION FACTOR TCP12-LIKE"/>
    <property type="match status" value="1"/>
</dbReference>
<dbReference type="PROSITE" id="PS51369">
    <property type="entry name" value="TCP"/>
    <property type="match status" value="1"/>
</dbReference>
<dbReference type="AlphaFoldDB" id="A0A2G2WPQ8"/>
<feature type="domain" description="TCP" evidence="8">
    <location>
        <begin position="115"/>
        <end position="173"/>
    </location>
</feature>
<evidence type="ECO:0000256" key="1">
    <source>
        <dbReference type="ARBA" id="ARBA00004123"/>
    </source>
</evidence>
<dbReference type="Pfam" id="PF03634">
    <property type="entry name" value="TCP"/>
    <property type="match status" value="1"/>
</dbReference>
<keyword evidence="3" id="KW-0805">Transcription regulation</keyword>
<sequence length="332" mass="37649">MQPSGNYSPNNSSSSSYFNIDIPSPYMQYEPEFVQYFHDLHFSKPPHDQYNLDTSIMVEEDSNKLDKQEEEDHEELVLKSSKNKKDEMSSTTTSTIRRKNNKCVAGAGAGAGAAKKDRHSKINTAHGPRDRRMRLSLEIARKFFNLQDMLGFDKASKTVEWLLTKSKSAINELVQKINKENCNGTTSISASSPSESCEVISGVINESATTNATNNVVHKQQKKKVKSTRRTIFHPVVAKESRNQARARARERTKIKNSLNNKNNIGESMDDDHQSGIQGYNTNNVMNVVDNFNLVDTGNWSPFIFNYHDINTEISQEHQLMNFQYSGKLWEA</sequence>
<evidence type="ECO:0000256" key="7">
    <source>
        <dbReference type="SAM" id="MobiDB-lite"/>
    </source>
</evidence>
<comment type="caution">
    <text evidence="10">The sequence shown here is derived from an EMBL/GenBank/DDBJ whole genome shotgun (WGS) entry which is preliminary data.</text>
</comment>
<feature type="domain" description="R" evidence="9">
    <location>
        <begin position="239"/>
        <end position="256"/>
    </location>
</feature>
<reference evidence="11" key="2">
    <citation type="journal article" date="2017" name="J. Anim. Genet.">
        <title>Multiple reference genome sequences of hot pepper reveal the massive evolution of plant disease resistance genes by retroduplication.</title>
        <authorList>
            <person name="Kim S."/>
            <person name="Park J."/>
            <person name="Yeom S.-I."/>
            <person name="Kim Y.-M."/>
            <person name="Seo E."/>
            <person name="Kim K.-T."/>
            <person name="Kim M.-S."/>
            <person name="Lee J.M."/>
            <person name="Cheong K."/>
            <person name="Shin H.-S."/>
            <person name="Kim S.-B."/>
            <person name="Han K."/>
            <person name="Lee J."/>
            <person name="Park M."/>
            <person name="Lee H.-A."/>
            <person name="Lee H.-Y."/>
            <person name="Lee Y."/>
            <person name="Oh S."/>
            <person name="Lee J.H."/>
            <person name="Choi E."/>
            <person name="Choi E."/>
            <person name="Lee S.E."/>
            <person name="Jeon J."/>
            <person name="Kim H."/>
            <person name="Choi G."/>
            <person name="Song H."/>
            <person name="Lee J."/>
            <person name="Lee S.-C."/>
            <person name="Kwon J.-K."/>
            <person name="Lee H.-Y."/>
            <person name="Koo N."/>
            <person name="Hong Y."/>
            <person name="Kim R.W."/>
            <person name="Kang W.-H."/>
            <person name="Huh J.H."/>
            <person name="Kang B.-C."/>
            <person name="Yang T.-J."/>
            <person name="Lee Y.-H."/>
            <person name="Bennetzen J.L."/>
            <person name="Choi D."/>
        </authorList>
    </citation>
    <scope>NUCLEOTIDE SEQUENCE [LARGE SCALE GENOMIC DNA]</scope>
    <source>
        <strain evidence="11">cv. PBC81</strain>
    </source>
</reference>
<evidence type="ECO:0000313" key="10">
    <source>
        <dbReference type="EMBL" id="PHT47202.1"/>
    </source>
</evidence>
<dbReference type="InterPro" id="IPR005333">
    <property type="entry name" value="Transcription_factor_TCP"/>
</dbReference>
<dbReference type="InterPro" id="IPR017887">
    <property type="entry name" value="TF_TCP_subgr"/>
</dbReference>
<feature type="region of interest" description="Disordered" evidence="7">
    <location>
        <begin position="63"/>
        <end position="129"/>
    </location>
</feature>
<evidence type="ECO:0000259" key="9">
    <source>
        <dbReference type="PROSITE" id="PS51370"/>
    </source>
</evidence>
<dbReference type="OrthoDB" id="1896834at2759"/>
<evidence type="ECO:0000256" key="6">
    <source>
        <dbReference type="ARBA" id="ARBA00023242"/>
    </source>
</evidence>
<reference evidence="10 11" key="1">
    <citation type="journal article" date="2017" name="Genome Biol.">
        <title>New reference genome sequences of hot pepper reveal the massive evolution of plant disease-resistance genes by retroduplication.</title>
        <authorList>
            <person name="Kim S."/>
            <person name="Park J."/>
            <person name="Yeom S.I."/>
            <person name="Kim Y.M."/>
            <person name="Seo E."/>
            <person name="Kim K.T."/>
            <person name="Kim M.S."/>
            <person name="Lee J.M."/>
            <person name="Cheong K."/>
            <person name="Shin H.S."/>
            <person name="Kim S.B."/>
            <person name="Han K."/>
            <person name="Lee J."/>
            <person name="Park M."/>
            <person name="Lee H.A."/>
            <person name="Lee H.Y."/>
            <person name="Lee Y."/>
            <person name="Oh S."/>
            <person name="Lee J.H."/>
            <person name="Choi E."/>
            <person name="Choi E."/>
            <person name="Lee S.E."/>
            <person name="Jeon J."/>
            <person name="Kim H."/>
            <person name="Choi G."/>
            <person name="Song H."/>
            <person name="Lee J."/>
            <person name="Lee S.C."/>
            <person name="Kwon J.K."/>
            <person name="Lee H.Y."/>
            <person name="Koo N."/>
            <person name="Hong Y."/>
            <person name="Kim R.W."/>
            <person name="Kang W.H."/>
            <person name="Huh J.H."/>
            <person name="Kang B.C."/>
            <person name="Yang T.J."/>
            <person name="Lee Y.H."/>
            <person name="Bennetzen J.L."/>
            <person name="Choi D."/>
        </authorList>
    </citation>
    <scope>NUCLEOTIDE SEQUENCE [LARGE SCALE GENOMIC DNA]</scope>
    <source>
        <strain evidence="11">cv. PBC81</strain>
    </source>
</reference>
<dbReference type="GO" id="GO:0003700">
    <property type="term" value="F:DNA-binding transcription factor activity"/>
    <property type="evidence" value="ECO:0007669"/>
    <property type="project" value="InterPro"/>
</dbReference>
<keyword evidence="4" id="KW-0238">DNA-binding</keyword>
<dbReference type="STRING" id="33114.A0A2G2WPQ8"/>
<dbReference type="PROSITE" id="PS51370">
    <property type="entry name" value="R"/>
    <property type="match status" value="1"/>
</dbReference>
<name>A0A2G2WPQ8_CAPBA</name>
<evidence type="ECO:0000259" key="8">
    <source>
        <dbReference type="PROSITE" id="PS51369"/>
    </source>
</evidence>
<evidence type="ECO:0000313" key="11">
    <source>
        <dbReference type="Proteomes" id="UP000224567"/>
    </source>
</evidence>
<keyword evidence="6" id="KW-0539">Nucleus</keyword>
<keyword evidence="2" id="KW-0217">Developmental protein</keyword>
<proteinExistence type="predicted"/>